<protein>
    <submittedName>
        <fullName evidence="1">Uncharacterized protein</fullName>
    </submittedName>
</protein>
<reference evidence="1" key="1">
    <citation type="submission" date="2020-08" db="EMBL/GenBank/DDBJ databases">
        <title>Multicomponent nature underlies the extraordinary mechanical properties of spider dragline silk.</title>
        <authorList>
            <person name="Kono N."/>
            <person name="Nakamura H."/>
            <person name="Mori M."/>
            <person name="Yoshida Y."/>
            <person name="Ohtoshi R."/>
            <person name="Malay A.D."/>
            <person name="Moran D.A.P."/>
            <person name="Tomita M."/>
            <person name="Numata K."/>
            <person name="Arakawa K."/>
        </authorList>
    </citation>
    <scope>NUCLEOTIDE SEQUENCE</scope>
</reference>
<gene>
    <name evidence="1" type="ORF">NPIL_191941</name>
</gene>
<dbReference type="EMBL" id="BMAW01018743">
    <property type="protein sequence ID" value="GFT59867.1"/>
    <property type="molecule type" value="Genomic_DNA"/>
</dbReference>
<comment type="caution">
    <text evidence="1">The sequence shown here is derived from an EMBL/GenBank/DDBJ whole genome shotgun (WGS) entry which is preliminary data.</text>
</comment>
<dbReference type="AlphaFoldDB" id="A0A8X6PC17"/>
<organism evidence="1 2">
    <name type="scientific">Nephila pilipes</name>
    <name type="common">Giant wood spider</name>
    <name type="synonym">Nephila maculata</name>
    <dbReference type="NCBI Taxonomy" id="299642"/>
    <lineage>
        <taxon>Eukaryota</taxon>
        <taxon>Metazoa</taxon>
        <taxon>Ecdysozoa</taxon>
        <taxon>Arthropoda</taxon>
        <taxon>Chelicerata</taxon>
        <taxon>Arachnida</taxon>
        <taxon>Araneae</taxon>
        <taxon>Araneomorphae</taxon>
        <taxon>Entelegynae</taxon>
        <taxon>Araneoidea</taxon>
        <taxon>Nephilidae</taxon>
        <taxon>Nephila</taxon>
    </lineage>
</organism>
<evidence type="ECO:0000313" key="2">
    <source>
        <dbReference type="Proteomes" id="UP000887013"/>
    </source>
</evidence>
<proteinExistence type="predicted"/>
<keyword evidence="2" id="KW-1185">Reference proteome</keyword>
<sequence length="98" mass="10441">MFASGIWYQRWQHTALLRSCQCGVLLPKRAYGSGAMLQPAGARTRRFATGNAANLQQMLLGLAGAKSGVCAFKCKVRCSVRSASARAQGLCSGFVRSA</sequence>
<dbReference type="Proteomes" id="UP000887013">
    <property type="component" value="Unassembled WGS sequence"/>
</dbReference>
<evidence type="ECO:0000313" key="1">
    <source>
        <dbReference type="EMBL" id="GFT59867.1"/>
    </source>
</evidence>
<accession>A0A8X6PC17</accession>
<name>A0A8X6PC17_NEPPI</name>